<organism evidence="2 3">
    <name type="scientific">Croceimicrobium hydrocarbonivorans</name>
    <dbReference type="NCBI Taxonomy" id="2761580"/>
    <lineage>
        <taxon>Bacteria</taxon>
        <taxon>Pseudomonadati</taxon>
        <taxon>Bacteroidota</taxon>
        <taxon>Flavobacteriia</taxon>
        <taxon>Flavobacteriales</taxon>
        <taxon>Owenweeksiaceae</taxon>
        <taxon>Croceimicrobium</taxon>
    </lineage>
</organism>
<feature type="compositionally biased region" description="Acidic residues" evidence="1">
    <location>
        <begin position="131"/>
        <end position="145"/>
    </location>
</feature>
<feature type="region of interest" description="Disordered" evidence="1">
    <location>
        <begin position="51"/>
        <end position="100"/>
    </location>
</feature>
<dbReference type="KEGG" id="chyd:H4K34_10545"/>
<accession>A0A7H0VAS0</accession>
<sequence length="261" mass="29585">MKDNVRQELKELCYFIIENNNALSRPEQLTRVQMLYERLLVLNYLEEVEAERKSVKASSSASPAKAEAPAPPPPAVEKPQAPEFEKPAPKIEEAPAEPEEIPNEAIAESPEPEVPAQAEAQPMEMPLEAEASQEEEEAPQEEMETAEAPLEKELPKAEIKENTEAKDLNAGHQAPKSVNDQLAKGAIQVGLNDRIAFVKHLFNDSQSDFNRVLSQLNTLDTYLESMYFIENLVKPDYDWDDKKPYEERLINLVKKRFGEDW</sequence>
<feature type="compositionally biased region" description="Low complexity" evidence="1">
    <location>
        <begin position="56"/>
        <end position="68"/>
    </location>
</feature>
<dbReference type="RefSeq" id="WP_210757385.1">
    <property type="nucleotide sequence ID" value="NZ_CP060139.1"/>
</dbReference>
<evidence type="ECO:0000256" key="1">
    <source>
        <dbReference type="SAM" id="MobiDB-lite"/>
    </source>
</evidence>
<name>A0A7H0VAS0_9FLAO</name>
<protein>
    <submittedName>
        <fullName evidence="2">Uncharacterized protein</fullName>
    </submittedName>
</protein>
<gene>
    <name evidence="2" type="ORF">H4K34_10545</name>
</gene>
<feature type="compositionally biased region" description="Basic and acidic residues" evidence="1">
    <location>
        <begin position="83"/>
        <end position="93"/>
    </location>
</feature>
<feature type="region of interest" description="Disordered" evidence="1">
    <location>
        <begin position="126"/>
        <end position="154"/>
    </location>
</feature>
<dbReference type="Proteomes" id="UP000516305">
    <property type="component" value="Chromosome"/>
</dbReference>
<keyword evidence="3" id="KW-1185">Reference proteome</keyword>
<dbReference type="EMBL" id="CP060139">
    <property type="protein sequence ID" value="QNR22818.1"/>
    <property type="molecule type" value="Genomic_DNA"/>
</dbReference>
<dbReference type="AlphaFoldDB" id="A0A7H0VAS0"/>
<evidence type="ECO:0000313" key="2">
    <source>
        <dbReference type="EMBL" id="QNR22818.1"/>
    </source>
</evidence>
<proteinExistence type="predicted"/>
<evidence type="ECO:0000313" key="3">
    <source>
        <dbReference type="Proteomes" id="UP000516305"/>
    </source>
</evidence>
<reference evidence="2 3" key="1">
    <citation type="submission" date="2020-08" db="EMBL/GenBank/DDBJ databases">
        <title>Croceimicrobium hydrocarbonivorans gen. nov., sp. nov., a novel marine bacterium isolated from a bacterial consortium that degrades polyethylene terephthalate.</title>
        <authorList>
            <person name="Liu R."/>
        </authorList>
    </citation>
    <scope>NUCLEOTIDE SEQUENCE [LARGE SCALE GENOMIC DNA]</scope>
    <source>
        <strain evidence="2 3">A20-9</strain>
    </source>
</reference>